<reference evidence="3" key="1">
    <citation type="submission" date="2023-03" db="EMBL/GenBank/DDBJ databases">
        <title>Actinorhabdospora filicis NBRC 111898.</title>
        <authorList>
            <person name="Ichikawa N."/>
            <person name="Sato H."/>
            <person name="Tonouchi N."/>
        </authorList>
    </citation>
    <scope>NUCLEOTIDE SEQUENCE</scope>
    <source>
        <strain evidence="3">NBRC 111898</strain>
    </source>
</reference>
<dbReference type="InterPro" id="IPR050523">
    <property type="entry name" value="AKR_Detox_Biosynth"/>
</dbReference>
<evidence type="ECO:0000313" key="4">
    <source>
        <dbReference type="Proteomes" id="UP001165079"/>
    </source>
</evidence>
<organism evidence="3 4">
    <name type="scientific">Actinorhabdospora filicis</name>
    <dbReference type="NCBI Taxonomy" id="1785913"/>
    <lineage>
        <taxon>Bacteria</taxon>
        <taxon>Bacillati</taxon>
        <taxon>Actinomycetota</taxon>
        <taxon>Actinomycetes</taxon>
        <taxon>Micromonosporales</taxon>
        <taxon>Micromonosporaceae</taxon>
        <taxon>Actinorhabdospora</taxon>
    </lineage>
</organism>
<keyword evidence="1" id="KW-0560">Oxidoreductase</keyword>
<gene>
    <name evidence="3" type="primary">mocA</name>
    <name evidence="3" type="ORF">Afil01_35620</name>
</gene>
<feature type="domain" description="NADP-dependent oxidoreductase" evidence="2">
    <location>
        <begin position="25"/>
        <end position="323"/>
    </location>
</feature>
<dbReference type="Proteomes" id="UP001165079">
    <property type="component" value="Unassembled WGS sequence"/>
</dbReference>
<dbReference type="Gene3D" id="3.20.20.100">
    <property type="entry name" value="NADP-dependent oxidoreductase domain"/>
    <property type="match status" value="1"/>
</dbReference>
<dbReference type="SUPFAM" id="SSF51430">
    <property type="entry name" value="NAD(P)-linked oxidoreductase"/>
    <property type="match status" value="1"/>
</dbReference>
<dbReference type="FunFam" id="3.20.20.100:FF:000004">
    <property type="entry name" value="Oxidoreductase, aldo/keto reductase"/>
    <property type="match status" value="1"/>
</dbReference>
<protein>
    <submittedName>
        <fullName evidence="3">Oxidoreductase</fullName>
    </submittedName>
</protein>
<comment type="caution">
    <text evidence="3">The sequence shown here is derived from an EMBL/GenBank/DDBJ whole genome shotgun (WGS) entry which is preliminary data.</text>
</comment>
<name>A0A9W6WBI1_9ACTN</name>
<keyword evidence="4" id="KW-1185">Reference proteome</keyword>
<evidence type="ECO:0000256" key="1">
    <source>
        <dbReference type="ARBA" id="ARBA00023002"/>
    </source>
</evidence>
<dbReference type="GO" id="GO:0005829">
    <property type="term" value="C:cytosol"/>
    <property type="evidence" value="ECO:0007669"/>
    <property type="project" value="UniProtKB-ARBA"/>
</dbReference>
<dbReference type="PANTHER" id="PTHR43364">
    <property type="entry name" value="NADH-SPECIFIC METHYLGLYOXAL REDUCTASE-RELATED"/>
    <property type="match status" value="1"/>
</dbReference>
<dbReference type="PANTHER" id="PTHR43364:SF4">
    <property type="entry name" value="NAD(P)-LINKED OXIDOREDUCTASE SUPERFAMILY PROTEIN"/>
    <property type="match status" value="1"/>
</dbReference>
<dbReference type="CDD" id="cd19081">
    <property type="entry name" value="AKR_AKR9C1"/>
    <property type="match status" value="1"/>
</dbReference>
<dbReference type="GO" id="GO:0016491">
    <property type="term" value="F:oxidoreductase activity"/>
    <property type="evidence" value="ECO:0007669"/>
    <property type="project" value="UniProtKB-KW"/>
</dbReference>
<dbReference type="InterPro" id="IPR023210">
    <property type="entry name" value="NADP_OxRdtase_dom"/>
</dbReference>
<accession>A0A9W6WBI1</accession>
<proteinExistence type="predicted"/>
<evidence type="ECO:0000313" key="3">
    <source>
        <dbReference type="EMBL" id="GLZ78755.1"/>
    </source>
</evidence>
<dbReference type="AlphaFoldDB" id="A0A9W6WBI1"/>
<dbReference type="Pfam" id="PF00248">
    <property type="entry name" value="Aldo_ket_red"/>
    <property type="match status" value="1"/>
</dbReference>
<dbReference type="EMBL" id="BSTX01000002">
    <property type="protein sequence ID" value="GLZ78755.1"/>
    <property type="molecule type" value="Genomic_DNA"/>
</dbReference>
<sequence length="342" mass="38154">MKRRDGSRNIVEYRYMGRTGLRVSELCLGAMHFGGDTDEETSVAILDAFAEAGGTFIDTADAYHSGASEEILGRWLKGRDRDKLVIATKVFWGPGGNDHGLSRKHLVKAVEASLRRLGTDHIDVYYTHFWDPVTPLEETLGALDLMVKAGKVRYLGASNLTGWQLQKSIDTSLARGWEPYTALQPLYNMLDREVEWELAPICANEGLGLMPWSPLRAGWLAGRFHRGMQAPPEGTRIANAKVTHLEKWELYANERTWRVLDELHAVAAETGRPALQVALRWLMQTPGVTAPIIGPRTFDHYTGNIAASGWSLTGEHMARLNAASDKPKVYPYDIQDLGLDER</sequence>
<dbReference type="InterPro" id="IPR036812">
    <property type="entry name" value="NAD(P)_OxRdtase_dom_sf"/>
</dbReference>
<evidence type="ECO:0000259" key="2">
    <source>
        <dbReference type="Pfam" id="PF00248"/>
    </source>
</evidence>